<name>A0A1F5PKK8_9BACT</name>
<evidence type="ECO:0008006" key="4">
    <source>
        <dbReference type="Google" id="ProtNLM"/>
    </source>
</evidence>
<organism evidence="2 3">
    <name type="scientific">Candidatus Doudnabacteria bacterium RIFCSPHIGHO2_12_FULL_48_16</name>
    <dbReference type="NCBI Taxonomy" id="1817838"/>
    <lineage>
        <taxon>Bacteria</taxon>
        <taxon>Candidatus Doudnaibacteriota</taxon>
    </lineage>
</organism>
<proteinExistence type="predicted"/>
<dbReference type="Proteomes" id="UP000177682">
    <property type="component" value="Unassembled WGS sequence"/>
</dbReference>
<evidence type="ECO:0000256" key="1">
    <source>
        <dbReference type="SAM" id="Phobius"/>
    </source>
</evidence>
<keyword evidence="1" id="KW-0472">Membrane</keyword>
<accession>A0A1F5PKK8</accession>
<evidence type="ECO:0000313" key="2">
    <source>
        <dbReference type="EMBL" id="OGE90478.1"/>
    </source>
</evidence>
<protein>
    <recommendedName>
        <fullName evidence="4">PilN domain-containing protein</fullName>
    </recommendedName>
</protein>
<gene>
    <name evidence="2" type="ORF">A3E29_05035</name>
</gene>
<keyword evidence="1" id="KW-1133">Transmembrane helix</keyword>
<feature type="transmembrane region" description="Helical" evidence="1">
    <location>
        <begin position="24"/>
        <end position="46"/>
    </location>
</feature>
<evidence type="ECO:0000313" key="3">
    <source>
        <dbReference type="Proteomes" id="UP000177682"/>
    </source>
</evidence>
<keyword evidence="1" id="KW-0812">Transmembrane</keyword>
<comment type="caution">
    <text evidence="2">The sequence shown here is derived from an EMBL/GenBank/DDBJ whole genome shotgun (WGS) entry which is preliminary data.</text>
</comment>
<reference evidence="2 3" key="1">
    <citation type="journal article" date="2016" name="Nat. Commun.">
        <title>Thousands of microbial genomes shed light on interconnected biogeochemical processes in an aquifer system.</title>
        <authorList>
            <person name="Anantharaman K."/>
            <person name="Brown C.T."/>
            <person name="Hug L.A."/>
            <person name="Sharon I."/>
            <person name="Castelle C.J."/>
            <person name="Probst A.J."/>
            <person name="Thomas B.C."/>
            <person name="Singh A."/>
            <person name="Wilkins M.J."/>
            <person name="Karaoz U."/>
            <person name="Brodie E.L."/>
            <person name="Williams K.H."/>
            <person name="Hubbard S.S."/>
            <person name="Banfield J.F."/>
        </authorList>
    </citation>
    <scope>NUCLEOTIDE SEQUENCE [LARGE SCALE GENOMIC DNA]</scope>
</reference>
<sequence>MPEINLLQTRIKDRTYAWQTQAKVLLISLIAILTLLTLGGGGLMFLTGRINQQVAAAVKDNARIQDTLNKQQKNIGDAQIFQAQVANIKTLLNNHVYLTPLFNEISKMTYVKAQYLNIDASDTGKIHLEGQVDDYSGLAKLILGLSTSKQFQDVKLLSVAPATGESHGYIFSIDLTAKSELFQNTK</sequence>
<dbReference type="AlphaFoldDB" id="A0A1F5PKK8"/>
<dbReference type="EMBL" id="MFEY01000006">
    <property type="protein sequence ID" value="OGE90478.1"/>
    <property type="molecule type" value="Genomic_DNA"/>
</dbReference>